<dbReference type="EMBL" id="CP017269">
    <property type="protein sequence ID" value="AOT68359.1"/>
    <property type="molecule type" value="Genomic_DNA"/>
</dbReference>
<accession>A0A1D8GBT0</accession>
<keyword evidence="1" id="KW-0812">Transmembrane</keyword>
<sequence length="122" mass="13513">MSPYVNPPPDLNWRPIEGIISVGGAFITIIGGLLIITSVMYVLIGVLTLFIGRGRLFTKENNKWCAIGLCVGLLFLGGGWYTLLKTGQDKLIKNITKIFQMDQATESRPIQENWPSRGSVPY</sequence>
<reference evidence="2 3" key="1">
    <citation type="submission" date="2016-09" db="EMBL/GenBank/DDBJ databases">
        <title>Genomic analysis reveals versatility of anaerobic energy metabolism of Geosporobacter ferrireducens IRF9 of phylum Firmicutes.</title>
        <authorList>
            <person name="Kim S.-J."/>
        </authorList>
    </citation>
    <scope>NUCLEOTIDE SEQUENCE [LARGE SCALE GENOMIC DNA]</scope>
    <source>
        <strain evidence="2 3">IRF9</strain>
    </source>
</reference>
<dbReference type="RefSeq" id="WP_069973912.1">
    <property type="nucleotide sequence ID" value="NZ_CP017269.1"/>
</dbReference>
<dbReference type="AlphaFoldDB" id="A0A1D8GBT0"/>
<dbReference type="KEGG" id="gfe:Gferi_01365"/>
<evidence type="ECO:0000313" key="3">
    <source>
        <dbReference type="Proteomes" id="UP000095743"/>
    </source>
</evidence>
<proteinExistence type="predicted"/>
<keyword evidence="3" id="KW-1185">Reference proteome</keyword>
<keyword evidence="1" id="KW-0472">Membrane</keyword>
<dbReference type="Proteomes" id="UP000095743">
    <property type="component" value="Chromosome"/>
</dbReference>
<evidence type="ECO:0000256" key="1">
    <source>
        <dbReference type="SAM" id="Phobius"/>
    </source>
</evidence>
<dbReference type="STRING" id="1424294.Gferi_01365"/>
<keyword evidence="1" id="KW-1133">Transmembrane helix</keyword>
<name>A0A1D8GBT0_9FIRM</name>
<protein>
    <submittedName>
        <fullName evidence="2">Uncharacterized protein</fullName>
    </submittedName>
</protein>
<evidence type="ECO:0000313" key="2">
    <source>
        <dbReference type="EMBL" id="AOT68359.1"/>
    </source>
</evidence>
<feature type="transmembrane region" description="Helical" evidence="1">
    <location>
        <begin position="64"/>
        <end position="83"/>
    </location>
</feature>
<gene>
    <name evidence="2" type="ORF">Gferi_01365</name>
</gene>
<organism evidence="2 3">
    <name type="scientific">Geosporobacter ferrireducens</name>
    <dbReference type="NCBI Taxonomy" id="1424294"/>
    <lineage>
        <taxon>Bacteria</taxon>
        <taxon>Bacillati</taxon>
        <taxon>Bacillota</taxon>
        <taxon>Clostridia</taxon>
        <taxon>Peptostreptococcales</taxon>
        <taxon>Thermotaleaceae</taxon>
        <taxon>Geosporobacter</taxon>
    </lineage>
</organism>
<feature type="transmembrane region" description="Helical" evidence="1">
    <location>
        <begin position="20"/>
        <end position="52"/>
    </location>
</feature>